<organism evidence="4 7">
    <name type="scientific">Phytophthora cactorum</name>
    <dbReference type="NCBI Taxonomy" id="29920"/>
    <lineage>
        <taxon>Eukaryota</taxon>
        <taxon>Sar</taxon>
        <taxon>Stramenopiles</taxon>
        <taxon>Oomycota</taxon>
        <taxon>Peronosporomycetes</taxon>
        <taxon>Peronosporales</taxon>
        <taxon>Peronosporaceae</taxon>
        <taxon>Phytophthora</taxon>
    </lineage>
</organism>
<dbReference type="EMBL" id="RCMG01001412">
    <property type="protein sequence ID" value="KAG2828036.1"/>
    <property type="molecule type" value="Genomic_DNA"/>
</dbReference>
<proteinExistence type="predicted"/>
<dbReference type="EMBL" id="RCML01001457">
    <property type="protein sequence ID" value="KAG2962467.1"/>
    <property type="molecule type" value="Genomic_DNA"/>
</dbReference>
<reference evidence="4" key="1">
    <citation type="submission" date="2018-10" db="EMBL/GenBank/DDBJ databases">
        <title>Effector identification in a new, highly contiguous assembly of the strawberry crown rot pathogen Phytophthora cactorum.</title>
        <authorList>
            <person name="Armitage A.D."/>
            <person name="Nellist C.F."/>
            <person name="Bates H."/>
            <person name="Vickerstaff R.J."/>
            <person name="Harrison R.J."/>
        </authorList>
    </citation>
    <scope>NUCLEOTIDE SEQUENCE</scope>
    <source>
        <strain evidence="2">15-7</strain>
        <strain evidence="3">4032</strain>
        <strain evidence="4">4040</strain>
        <strain evidence="5">P415</strain>
        <strain evidence="6">P421</strain>
    </source>
</reference>
<dbReference type="VEuPathDB" id="FungiDB:PC110_g20352"/>
<dbReference type="Proteomes" id="UP000774804">
    <property type="component" value="Unassembled WGS sequence"/>
</dbReference>
<evidence type="ECO:0000313" key="7">
    <source>
        <dbReference type="Proteomes" id="UP000736787"/>
    </source>
</evidence>
<evidence type="ECO:0000313" key="6">
    <source>
        <dbReference type="EMBL" id="KAG3208120.1"/>
    </source>
</evidence>
<protein>
    <submittedName>
        <fullName evidence="4">Uncharacterized protein</fullName>
    </submittedName>
</protein>
<dbReference type="AlphaFoldDB" id="A0A8T1B589"/>
<gene>
    <name evidence="2" type="ORF">PC113_g21526</name>
    <name evidence="3" type="ORF">PC115_g21306</name>
    <name evidence="4" type="ORF">PC117_g23799</name>
    <name evidence="5" type="ORF">PC118_g21411</name>
    <name evidence="6" type="ORF">PC129_g20851</name>
</gene>
<dbReference type="EMBL" id="RCMV01001548">
    <property type="protein sequence ID" value="KAG3208120.1"/>
    <property type="molecule type" value="Genomic_DNA"/>
</dbReference>
<keyword evidence="1" id="KW-1133">Transmembrane helix</keyword>
<name>A0A8T1B589_9STRA</name>
<keyword evidence="1" id="KW-0812">Transmembrane</keyword>
<keyword evidence="1" id="KW-0472">Membrane</keyword>
<evidence type="ECO:0000256" key="1">
    <source>
        <dbReference type="SAM" id="Phobius"/>
    </source>
</evidence>
<evidence type="ECO:0000313" key="5">
    <source>
        <dbReference type="EMBL" id="KAG2962467.1"/>
    </source>
</evidence>
<evidence type="ECO:0000313" key="4">
    <source>
        <dbReference type="EMBL" id="KAG2893353.1"/>
    </source>
</evidence>
<feature type="transmembrane region" description="Helical" evidence="1">
    <location>
        <begin position="28"/>
        <end position="49"/>
    </location>
</feature>
<comment type="caution">
    <text evidence="4">The sequence shown here is derived from an EMBL/GenBank/DDBJ whole genome shotgun (WGS) entry which is preliminary data.</text>
</comment>
<dbReference type="Proteomes" id="UP000760860">
    <property type="component" value="Unassembled WGS sequence"/>
</dbReference>
<accession>A0A8T1B589</accession>
<sequence length="116" mass="13029">MTHCQMIAPAALSTTPQEFMTLSFRGFAAWWFVILGNHLVTFFCAKFHWMFGSTLLRYSLDSYDVGMSATIPWSATGRGLKAILETGNDAFLSVTSTSRRATQWKCVRALASYEGW</sequence>
<dbReference type="EMBL" id="RCMK01001488">
    <property type="protein sequence ID" value="KAG2893353.1"/>
    <property type="molecule type" value="Genomic_DNA"/>
</dbReference>
<dbReference type="Proteomes" id="UP000736787">
    <property type="component" value="Unassembled WGS sequence"/>
</dbReference>
<dbReference type="EMBL" id="RCMI01001490">
    <property type="protein sequence ID" value="KAG2884522.1"/>
    <property type="molecule type" value="Genomic_DNA"/>
</dbReference>
<dbReference type="Proteomes" id="UP000735874">
    <property type="component" value="Unassembled WGS sequence"/>
</dbReference>
<evidence type="ECO:0000313" key="2">
    <source>
        <dbReference type="EMBL" id="KAG2828036.1"/>
    </source>
</evidence>
<evidence type="ECO:0000313" key="3">
    <source>
        <dbReference type="EMBL" id="KAG2884522.1"/>
    </source>
</evidence>
<dbReference type="Proteomes" id="UP000697107">
    <property type="component" value="Unassembled WGS sequence"/>
</dbReference>